<feature type="region of interest" description="Disordered" evidence="2">
    <location>
        <begin position="660"/>
        <end position="766"/>
    </location>
</feature>
<dbReference type="Proteomes" id="UP000320314">
    <property type="component" value="Unassembled WGS sequence"/>
</dbReference>
<keyword evidence="3" id="KW-0812">Transmembrane</keyword>
<feature type="compositionally biased region" description="Basic and acidic residues" evidence="2">
    <location>
        <begin position="705"/>
        <end position="716"/>
    </location>
</feature>
<evidence type="ECO:0000256" key="3">
    <source>
        <dbReference type="SAM" id="Phobius"/>
    </source>
</evidence>
<feature type="region of interest" description="Disordered" evidence="2">
    <location>
        <begin position="784"/>
        <end position="837"/>
    </location>
</feature>
<evidence type="ECO:0000256" key="2">
    <source>
        <dbReference type="SAM" id="MobiDB-lite"/>
    </source>
</evidence>
<keyword evidence="3" id="KW-0472">Membrane</keyword>
<dbReference type="EMBL" id="VHLH01000022">
    <property type="protein sequence ID" value="TPW27326.1"/>
    <property type="molecule type" value="Genomic_DNA"/>
</dbReference>
<feature type="transmembrane region" description="Helical" evidence="3">
    <location>
        <begin position="146"/>
        <end position="163"/>
    </location>
</feature>
<feature type="region of interest" description="Disordered" evidence="2">
    <location>
        <begin position="355"/>
        <end position="391"/>
    </location>
</feature>
<reference evidence="4 5" key="1">
    <citation type="submission" date="2019-06" db="EMBL/GenBank/DDBJ databases">
        <authorList>
            <person name="Li M."/>
        </authorList>
    </citation>
    <scope>NUCLEOTIDE SEQUENCE [LARGE SCALE GENOMIC DNA]</scope>
    <source>
        <strain evidence="4 5">BGMRC6574</strain>
    </source>
</reference>
<dbReference type="AlphaFoldDB" id="A0A506U1F7"/>
<dbReference type="OrthoDB" id="8477685at2"/>
<feature type="coiled-coil region" evidence="1">
    <location>
        <begin position="509"/>
        <end position="556"/>
    </location>
</feature>
<accession>A0A506U1F7</accession>
<sequence>MSPLARRILRSRSAMRAVIVVERAWPLLVPPLCVAALFVSLAWFGYFHAVPVWARMITLLALAAGFVWSLVGLRTFRMPGAAAVDRRLERVNRLEHQALAVQDDRPTSDSAFASALWAEHRRRMAERLSSLRTGAPEPDTPRRDPYGLRALVLLLFVTAFAYSHSNQAGFLSDAFSLAGPGARAAPVRVDAWVTPPAYTGMAPIFLTRAEGNADECVSMPAGSEVTVRVSGGTGPEVTYRGENGKEAQAIEPSTGAKGAAKQADTDADTNADVGGDAASARAYAFKPSAGGVLSVSSGAGTRAWTFDVIPDEAPQIAFAGKPTTDRNGALQLSYTVKDDYAVQSATAEIVPADAEPGAKSLYGPPAFPLSLPGRGSKDGKSTSSKDLSEHPLSGQKVKITLVATDGAGQKGRSKTIVTRLPQKFFGNPLARSVVEQRRTFALDTRRMPRALALADAITTAPEKTFDDPSEFLVMRSARERMALANDDKTMRDVADYLWQVALDLENGDLSLAQQRMRNAAEKLSQALKNGASDQEIDRLMKELRQAMNDVMQEMAKRAMQNPETAQQMPQDMQNVLRQQDLERMMDQLDNLAKSGQRDQAQQLLSQLQNMMNNLQAARPQPGQQGQNPMRQQMDKLGKLLQQQQQLMDQTFDLNRQLQNGMNRQGQQQQGQPQPGQQGQPGEQGQPGQQSQQGQNGQGQQPMTEEQLRQALKELKRQQQNLQQQLGQIQKGMEGMGMKPNKGFGKAGEAMGNASGALGKGEGDRALGEQGNAMQALRDGAQSMMRQMQQAMGRGQGQGQGPGQPQGQRVGRDEGLDPLGRPRSSAGPDFGDQVDVPDDIDIQRAREILNEIRKRLGDALSPQLEQQYLERLLNMQQ</sequence>
<evidence type="ECO:0000313" key="5">
    <source>
        <dbReference type="Proteomes" id="UP000320314"/>
    </source>
</evidence>
<comment type="caution">
    <text evidence="4">The sequence shown here is derived from an EMBL/GenBank/DDBJ whole genome shotgun (WGS) entry which is preliminary data.</text>
</comment>
<dbReference type="InterPro" id="IPR012683">
    <property type="entry name" value="CHP02302_TM"/>
</dbReference>
<feature type="compositionally biased region" description="Low complexity" evidence="2">
    <location>
        <begin position="717"/>
        <end position="730"/>
    </location>
</feature>
<dbReference type="Pfam" id="PF13779">
    <property type="entry name" value="DUF4175"/>
    <property type="match status" value="1"/>
</dbReference>
<feature type="transmembrane region" description="Helical" evidence="3">
    <location>
        <begin position="52"/>
        <end position="71"/>
    </location>
</feature>
<feature type="compositionally biased region" description="Gly residues" evidence="2">
    <location>
        <begin position="793"/>
        <end position="803"/>
    </location>
</feature>
<keyword evidence="5" id="KW-1185">Reference proteome</keyword>
<evidence type="ECO:0000313" key="4">
    <source>
        <dbReference type="EMBL" id="TPW27326.1"/>
    </source>
</evidence>
<feature type="compositionally biased region" description="Low complexity" evidence="2">
    <location>
        <begin position="664"/>
        <end position="701"/>
    </location>
</feature>
<keyword evidence="1" id="KW-0175">Coiled coil</keyword>
<proteinExistence type="predicted"/>
<evidence type="ECO:0000256" key="1">
    <source>
        <dbReference type="SAM" id="Coils"/>
    </source>
</evidence>
<feature type="transmembrane region" description="Helical" evidence="3">
    <location>
        <begin position="25"/>
        <end position="46"/>
    </location>
</feature>
<organism evidence="4 5">
    <name type="scientific">Pararhizobium mangrovi</name>
    <dbReference type="NCBI Taxonomy" id="2590452"/>
    <lineage>
        <taxon>Bacteria</taxon>
        <taxon>Pseudomonadati</taxon>
        <taxon>Pseudomonadota</taxon>
        <taxon>Alphaproteobacteria</taxon>
        <taxon>Hyphomicrobiales</taxon>
        <taxon>Rhizobiaceae</taxon>
        <taxon>Rhizobium/Agrobacterium group</taxon>
        <taxon>Pararhizobium</taxon>
    </lineage>
</organism>
<gene>
    <name evidence="4" type="ORF">FJU11_12115</name>
</gene>
<dbReference type="NCBIfam" id="TIGR02302">
    <property type="entry name" value="aProt_lowcomp"/>
    <property type="match status" value="1"/>
</dbReference>
<protein>
    <submittedName>
        <fullName evidence="4">TIGR02302 family protein</fullName>
    </submittedName>
</protein>
<name>A0A506U1F7_9HYPH</name>
<keyword evidence="3" id="KW-1133">Transmembrane helix</keyword>